<dbReference type="SUPFAM" id="SSF53474">
    <property type="entry name" value="alpha/beta-Hydrolases"/>
    <property type="match status" value="1"/>
</dbReference>
<dbReference type="Gene3D" id="3.40.50.1820">
    <property type="entry name" value="alpha/beta hydrolase"/>
    <property type="match status" value="1"/>
</dbReference>
<dbReference type="AlphaFoldDB" id="A0A919EAP5"/>
<dbReference type="PANTHER" id="PTHR42776">
    <property type="entry name" value="SERINE PEPTIDASE S9 FAMILY MEMBER"/>
    <property type="match status" value="1"/>
</dbReference>
<dbReference type="Pfam" id="PF00326">
    <property type="entry name" value="Peptidase_S9"/>
    <property type="match status" value="1"/>
</dbReference>
<evidence type="ECO:0000256" key="1">
    <source>
        <dbReference type="ARBA" id="ARBA00022801"/>
    </source>
</evidence>
<dbReference type="InterPro" id="IPR002470">
    <property type="entry name" value="Peptidase_S9A"/>
</dbReference>
<keyword evidence="2" id="KW-0645">Protease</keyword>
<sequence>MSRVSSLHTIMGVLFSAVSTVGLQADDPAKFNAIDVFELEYASSPQVSPDGKQILYSRRSNDIMTDSTRSNLWIINRDGTDHRPVLSGTDNYRNAVWSPSGDRIAYVASTSGGSQIHVRYMDTGQTALVTNVRKSPGSLTWSPDGKTIAFTMSVDNKKATGAKLPPKPKGAKWAPPVKVIDKARYHRDGRGIIDPAFTHIFTVPATGGTARQITSGDFNHYGSLSWTADSKTIYFAADRHPDWEYRVYESDIYAVSTDTGELTQITDEPGSERAPVLSPSGKKLAYIKSNAGRQAYRIDRLFVADSDGGNAKGLTEELDRKVRNAQWDKDKGLYFQYIDRANVKVAYTNLSGNHRIVLEGLGGTSLGRPYSSGDYDVKNGTVAFTLGKADRPADLAVHYSGRVKQVTELNEDLLGYKTLGKTHELVYQSSFDGEEIQGWYVTPPNYDPTKAYPVILEIHGGPHLSYGPNFTAEIQRMAAEGYVVFFANHRGSASYGERFARLLEYKYSSKEDFADHMSGLDKLIEMGVVDGSQMYITGGSAGGIASAYAIGLTDRFRAAVVAKPVINWLSKPLTADSYLSQIPNQFKKLPWEDPMEYWERSPLSLVGNVVTPTMLITGEEDRRTPISETEQFYQALKLRRIDTVMVRVPGSPHGIAGKPSRLIAKVENMLGWFAKYAPKND</sequence>
<dbReference type="InterPro" id="IPR002469">
    <property type="entry name" value="Peptidase_S9B_N"/>
</dbReference>
<keyword evidence="2" id="KW-0720">Serine protease</keyword>
<dbReference type="Pfam" id="PF07676">
    <property type="entry name" value="PD40"/>
    <property type="match status" value="3"/>
</dbReference>
<dbReference type="Gene3D" id="2.120.10.30">
    <property type="entry name" value="TolB, C-terminal domain"/>
    <property type="match status" value="2"/>
</dbReference>
<dbReference type="InterPro" id="IPR029058">
    <property type="entry name" value="AB_hydrolase_fold"/>
</dbReference>
<reference evidence="5" key="1">
    <citation type="journal article" date="2014" name="Int. J. Syst. Evol. Microbiol.">
        <title>Complete genome sequence of Corynebacterium casei LMG S-19264T (=DSM 44701T), isolated from a smear-ripened cheese.</title>
        <authorList>
            <consortium name="US DOE Joint Genome Institute (JGI-PGF)"/>
            <person name="Walter F."/>
            <person name="Albersmeier A."/>
            <person name="Kalinowski J."/>
            <person name="Ruckert C."/>
        </authorList>
    </citation>
    <scope>NUCLEOTIDE SEQUENCE</scope>
    <source>
        <strain evidence="5">KCTC 42590</strain>
    </source>
</reference>
<feature type="domain" description="Peptidase S9 prolyl oligopeptidase catalytic" evidence="3">
    <location>
        <begin position="469"/>
        <end position="677"/>
    </location>
</feature>
<comment type="caution">
    <text evidence="5">The sequence shown here is derived from an EMBL/GenBank/DDBJ whole genome shotgun (WGS) entry which is preliminary data.</text>
</comment>
<evidence type="ECO:0000313" key="5">
    <source>
        <dbReference type="EMBL" id="GHF30825.1"/>
    </source>
</evidence>
<dbReference type="Proteomes" id="UP000630923">
    <property type="component" value="Unassembled WGS sequence"/>
</dbReference>
<dbReference type="GO" id="GO:0004252">
    <property type="term" value="F:serine-type endopeptidase activity"/>
    <property type="evidence" value="ECO:0007669"/>
    <property type="project" value="InterPro"/>
</dbReference>
<organism evidence="5 6">
    <name type="scientific">Kordiimonas sediminis</name>
    <dbReference type="NCBI Taxonomy" id="1735581"/>
    <lineage>
        <taxon>Bacteria</taxon>
        <taxon>Pseudomonadati</taxon>
        <taxon>Pseudomonadota</taxon>
        <taxon>Alphaproteobacteria</taxon>
        <taxon>Kordiimonadales</taxon>
        <taxon>Kordiimonadaceae</taxon>
        <taxon>Kordiimonas</taxon>
    </lineage>
</organism>
<accession>A0A919EAP5</accession>
<dbReference type="EMBL" id="BNCI01000002">
    <property type="protein sequence ID" value="GHF30825.1"/>
    <property type="molecule type" value="Genomic_DNA"/>
</dbReference>
<dbReference type="PRINTS" id="PR00862">
    <property type="entry name" value="PROLIGOPTASE"/>
</dbReference>
<name>A0A919EAP5_9PROT</name>
<proteinExistence type="predicted"/>
<dbReference type="RefSeq" id="WP_191253967.1">
    <property type="nucleotide sequence ID" value="NZ_BNCI01000002.1"/>
</dbReference>
<dbReference type="PANTHER" id="PTHR42776:SF27">
    <property type="entry name" value="DIPEPTIDYL PEPTIDASE FAMILY MEMBER 6"/>
    <property type="match status" value="1"/>
</dbReference>
<dbReference type="Pfam" id="PF00930">
    <property type="entry name" value="DPPIV_N"/>
    <property type="match status" value="1"/>
</dbReference>
<keyword evidence="1 5" id="KW-0378">Hydrolase</keyword>
<gene>
    <name evidence="5" type="ORF">GCM10017044_27770</name>
</gene>
<evidence type="ECO:0000259" key="4">
    <source>
        <dbReference type="Pfam" id="PF00930"/>
    </source>
</evidence>
<evidence type="ECO:0000313" key="6">
    <source>
        <dbReference type="Proteomes" id="UP000630923"/>
    </source>
</evidence>
<dbReference type="InterPro" id="IPR001375">
    <property type="entry name" value="Peptidase_S9_cat"/>
</dbReference>
<keyword evidence="6" id="KW-1185">Reference proteome</keyword>
<evidence type="ECO:0000259" key="3">
    <source>
        <dbReference type="Pfam" id="PF00326"/>
    </source>
</evidence>
<protein>
    <submittedName>
        <fullName evidence="5">Acyl-peptide hydrolase</fullName>
    </submittedName>
</protein>
<dbReference type="InterPro" id="IPR011659">
    <property type="entry name" value="WD40"/>
</dbReference>
<dbReference type="GO" id="GO:0006508">
    <property type="term" value="P:proteolysis"/>
    <property type="evidence" value="ECO:0007669"/>
    <property type="project" value="InterPro"/>
</dbReference>
<dbReference type="InterPro" id="IPR011042">
    <property type="entry name" value="6-blade_b-propeller_TolB-like"/>
</dbReference>
<feature type="domain" description="Dipeptidylpeptidase IV N-terminal" evidence="4">
    <location>
        <begin position="197"/>
        <end position="285"/>
    </location>
</feature>
<dbReference type="SUPFAM" id="SSF82171">
    <property type="entry name" value="DPP6 N-terminal domain-like"/>
    <property type="match status" value="1"/>
</dbReference>
<reference evidence="5" key="2">
    <citation type="submission" date="2020-09" db="EMBL/GenBank/DDBJ databases">
        <authorList>
            <person name="Sun Q."/>
            <person name="Kim S."/>
        </authorList>
    </citation>
    <scope>NUCLEOTIDE SEQUENCE</scope>
    <source>
        <strain evidence="5">KCTC 42590</strain>
    </source>
</reference>
<evidence type="ECO:0000256" key="2">
    <source>
        <dbReference type="ARBA" id="ARBA00022825"/>
    </source>
</evidence>